<keyword evidence="2" id="KW-0805">Transcription regulation</keyword>
<dbReference type="GO" id="GO:0006355">
    <property type="term" value="P:regulation of DNA-templated transcription"/>
    <property type="evidence" value="ECO:0007669"/>
    <property type="project" value="InterPro"/>
</dbReference>
<dbReference type="InterPro" id="IPR036388">
    <property type="entry name" value="WH-like_DNA-bd_sf"/>
</dbReference>
<evidence type="ECO:0000259" key="7">
    <source>
        <dbReference type="PROSITE" id="PS51755"/>
    </source>
</evidence>
<dbReference type="CDD" id="cd00383">
    <property type="entry name" value="trans_reg_C"/>
    <property type="match status" value="1"/>
</dbReference>
<sequence length="192" mass="20937">MSVFATSARPYPTPRLVAPPRPRATPVLTITVDVASGAVTPRLARLVELLNELAETGEGVLRVRGTDRLAPAVPAPAEPHPEPAPRPDPSSPDTVLVAVAARDARRGSRVLGLTRIEFDLLLFLAEHPRRVFTRRQLLTGVWGHEHSVTRTVDVHVRRLRAKVGDDVPLVTTVHGVGYRLADDAPVLIDRDH</sequence>
<gene>
    <name evidence="8" type="ORF">GA0074692_1345</name>
</gene>
<feature type="region of interest" description="Disordered" evidence="6">
    <location>
        <begin position="71"/>
        <end position="92"/>
    </location>
</feature>
<dbReference type="GO" id="GO:0032993">
    <property type="term" value="C:protein-DNA complex"/>
    <property type="evidence" value="ECO:0007669"/>
    <property type="project" value="TreeGrafter"/>
</dbReference>
<evidence type="ECO:0000313" key="8">
    <source>
        <dbReference type="EMBL" id="SCL22178.1"/>
    </source>
</evidence>
<keyword evidence="4" id="KW-0804">Transcription</keyword>
<dbReference type="SUPFAM" id="SSF46894">
    <property type="entry name" value="C-terminal effector domain of the bipartite response regulators"/>
    <property type="match status" value="1"/>
</dbReference>
<dbReference type="PANTHER" id="PTHR48111:SF4">
    <property type="entry name" value="DNA-BINDING DUAL TRANSCRIPTIONAL REGULATOR OMPR"/>
    <property type="match status" value="1"/>
</dbReference>
<dbReference type="GO" id="GO:0000156">
    <property type="term" value="F:phosphorelay response regulator activity"/>
    <property type="evidence" value="ECO:0007669"/>
    <property type="project" value="TreeGrafter"/>
</dbReference>
<dbReference type="PROSITE" id="PS51755">
    <property type="entry name" value="OMPR_PHOB"/>
    <property type="match status" value="1"/>
</dbReference>
<keyword evidence="1" id="KW-0597">Phosphoprotein</keyword>
<evidence type="ECO:0000256" key="1">
    <source>
        <dbReference type="ARBA" id="ARBA00022553"/>
    </source>
</evidence>
<dbReference type="AlphaFoldDB" id="A0A1C6RYB2"/>
<dbReference type="Proteomes" id="UP000198959">
    <property type="component" value="Unassembled WGS sequence"/>
</dbReference>
<accession>A0A1C6RYB2</accession>
<dbReference type="GO" id="GO:0000976">
    <property type="term" value="F:transcription cis-regulatory region binding"/>
    <property type="evidence" value="ECO:0007669"/>
    <property type="project" value="TreeGrafter"/>
</dbReference>
<dbReference type="GO" id="GO:0005829">
    <property type="term" value="C:cytosol"/>
    <property type="evidence" value="ECO:0007669"/>
    <property type="project" value="TreeGrafter"/>
</dbReference>
<organism evidence="8 9">
    <name type="scientific">Micromonospora pallida</name>
    <dbReference type="NCBI Taxonomy" id="145854"/>
    <lineage>
        <taxon>Bacteria</taxon>
        <taxon>Bacillati</taxon>
        <taxon>Actinomycetota</taxon>
        <taxon>Actinomycetes</taxon>
        <taxon>Micromonosporales</taxon>
        <taxon>Micromonosporaceae</taxon>
        <taxon>Micromonospora</taxon>
    </lineage>
</organism>
<evidence type="ECO:0000256" key="2">
    <source>
        <dbReference type="ARBA" id="ARBA00023015"/>
    </source>
</evidence>
<dbReference type="EMBL" id="FMHW01000002">
    <property type="protein sequence ID" value="SCL22178.1"/>
    <property type="molecule type" value="Genomic_DNA"/>
</dbReference>
<protein>
    <submittedName>
        <fullName evidence="8">Transcriptional regulatory protein, C terminal</fullName>
    </submittedName>
</protein>
<dbReference type="PANTHER" id="PTHR48111">
    <property type="entry name" value="REGULATOR OF RPOS"/>
    <property type="match status" value="1"/>
</dbReference>
<dbReference type="InterPro" id="IPR016032">
    <property type="entry name" value="Sig_transdc_resp-reg_C-effctor"/>
</dbReference>
<evidence type="ECO:0000256" key="4">
    <source>
        <dbReference type="ARBA" id="ARBA00023163"/>
    </source>
</evidence>
<dbReference type="InterPro" id="IPR039420">
    <property type="entry name" value="WalR-like"/>
</dbReference>
<feature type="DNA-binding region" description="OmpR/PhoB-type" evidence="5">
    <location>
        <begin position="86"/>
        <end position="182"/>
    </location>
</feature>
<feature type="domain" description="OmpR/PhoB-type" evidence="7">
    <location>
        <begin position="86"/>
        <end position="182"/>
    </location>
</feature>
<keyword evidence="3 5" id="KW-0238">DNA-binding</keyword>
<dbReference type="Gene3D" id="1.10.10.10">
    <property type="entry name" value="Winged helix-like DNA-binding domain superfamily/Winged helix DNA-binding domain"/>
    <property type="match status" value="1"/>
</dbReference>
<dbReference type="Pfam" id="PF00486">
    <property type="entry name" value="Trans_reg_C"/>
    <property type="match status" value="1"/>
</dbReference>
<reference evidence="9" key="1">
    <citation type="submission" date="2016-06" db="EMBL/GenBank/DDBJ databases">
        <authorList>
            <person name="Varghese N."/>
            <person name="Submissions Spin"/>
        </authorList>
    </citation>
    <scope>NUCLEOTIDE SEQUENCE [LARGE SCALE GENOMIC DNA]</scope>
    <source>
        <strain evidence="9">DSM 43817</strain>
    </source>
</reference>
<proteinExistence type="predicted"/>
<name>A0A1C6RYB2_9ACTN</name>
<evidence type="ECO:0000256" key="5">
    <source>
        <dbReference type="PROSITE-ProRule" id="PRU01091"/>
    </source>
</evidence>
<evidence type="ECO:0000256" key="3">
    <source>
        <dbReference type="ARBA" id="ARBA00023125"/>
    </source>
</evidence>
<evidence type="ECO:0000313" key="9">
    <source>
        <dbReference type="Proteomes" id="UP000198959"/>
    </source>
</evidence>
<keyword evidence="9" id="KW-1185">Reference proteome</keyword>
<dbReference type="OrthoDB" id="8927943at2"/>
<dbReference type="RefSeq" id="WP_091640437.1">
    <property type="nucleotide sequence ID" value="NZ_FMHW01000002.1"/>
</dbReference>
<dbReference type="STRING" id="145854.GA0074692_1345"/>
<dbReference type="SMART" id="SM00862">
    <property type="entry name" value="Trans_reg_C"/>
    <property type="match status" value="1"/>
</dbReference>
<evidence type="ECO:0000256" key="6">
    <source>
        <dbReference type="SAM" id="MobiDB-lite"/>
    </source>
</evidence>
<dbReference type="InterPro" id="IPR001867">
    <property type="entry name" value="OmpR/PhoB-type_DNA-bd"/>
</dbReference>